<dbReference type="Proteomes" id="UP000006548">
    <property type="component" value="Chromosome 3"/>
</dbReference>
<dbReference type="CDD" id="cd10910">
    <property type="entry name" value="PIN_limkain_b1_N_like"/>
    <property type="match status" value="1"/>
</dbReference>
<dbReference type="RefSeq" id="NP_001325516.1">
    <property type="nucleotide sequence ID" value="NM_001339812.1"/>
</dbReference>
<dbReference type="PANTHER" id="PTHR14379">
    <property type="entry name" value="LIMKAIN B LKAP"/>
    <property type="match status" value="1"/>
</dbReference>
<proteinExistence type="predicted"/>
<evidence type="ECO:0000313" key="2">
    <source>
        <dbReference type="EMBL" id="ANM63428.1"/>
    </source>
</evidence>
<keyword evidence="2" id="KW-0378">Hydrolase</keyword>
<dbReference type="GO" id="GO:0010468">
    <property type="term" value="P:regulation of gene expression"/>
    <property type="evidence" value="ECO:0007669"/>
    <property type="project" value="InterPro"/>
</dbReference>
<dbReference type="GeneID" id="824840"/>
<evidence type="ECO:0000313" key="3">
    <source>
        <dbReference type="Proteomes" id="UP000006548"/>
    </source>
</evidence>
<reference evidence="2 3" key="1">
    <citation type="journal article" date="2000" name="Nature">
        <title>Sequence and analysis of chromosome 3 of the plant Arabidopsis thaliana.</title>
        <authorList>
            <consortium name="European Union Chromosome 3 Arabidopsis Sequencing Consortium"/>
            <consortium name="Institute for Genomic Research"/>
            <consortium name="Kazusa DNA Research Institute"/>
            <person name="Salanoubat M."/>
            <person name="Lemcke K."/>
            <person name="Rieger M."/>
            <person name="Ansorge W."/>
            <person name="Unseld M."/>
            <person name="Fartmann B."/>
            <person name="Valle G."/>
            <person name="Blocker H."/>
            <person name="Perez-Alonso M."/>
            <person name="Obermaier B."/>
            <person name="Delseny M."/>
            <person name="Boutry M."/>
            <person name="Grivell L.A."/>
            <person name="Mache R."/>
            <person name="Puigdomenech P."/>
            <person name="De Simone V."/>
            <person name="Choisne N."/>
            <person name="Artiguenave F."/>
            <person name="Robert C."/>
            <person name="Brottier P."/>
            <person name="Wincker P."/>
            <person name="Cattolico L."/>
            <person name="Weissenbach J."/>
            <person name="Saurin W."/>
            <person name="Quetier F."/>
            <person name="Schafer M."/>
            <person name="Muller-Auer S."/>
            <person name="Gabel C."/>
            <person name="Fuchs M."/>
            <person name="Benes V."/>
            <person name="Wurmbach E."/>
            <person name="Drzonek H."/>
            <person name="Erfle H."/>
            <person name="Jordan N."/>
            <person name="Bangert S."/>
            <person name="Wiedelmann R."/>
            <person name="Kranz H."/>
            <person name="Voss H."/>
            <person name="Holland R."/>
            <person name="Brandt P."/>
            <person name="Nyakatura G."/>
            <person name="Vezzi A."/>
            <person name="D'Angelo M."/>
            <person name="Pallavicini A."/>
            <person name="Toppo S."/>
            <person name="Simionati B."/>
            <person name="Conrad A."/>
            <person name="Hornischer K."/>
            <person name="Kauer G."/>
            <person name="Lohnert T.H."/>
            <person name="Nordsiek G."/>
            <person name="Reichelt J."/>
            <person name="Scharfe M."/>
            <person name="Schon O."/>
            <person name="Bargues M."/>
            <person name="Terol J."/>
            <person name="Climent J."/>
            <person name="Navarro P."/>
            <person name="Collado C."/>
            <person name="Perez-Perez A."/>
            <person name="Ottenwalder B."/>
            <person name="Duchemin D."/>
            <person name="Cooke R."/>
            <person name="Laudie M."/>
            <person name="Berger-Llauro C."/>
            <person name="Purnelle B."/>
            <person name="Masuy D."/>
            <person name="de Haan M."/>
            <person name="Maarse A.C."/>
            <person name="Alcaraz J.P."/>
            <person name="Cottet A."/>
            <person name="Casacuberta E."/>
            <person name="Monfort A."/>
            <person name="Argiriou A."/>
            <person name="flores M."/>
            <person name="Liguori R."/>
            <person name="Vitale D."/>
            <person name="Mannhaupt G."/>
            <person name="Haase D."/>
            <person name="Schoof H."/>
            <person name="Rudd S."/>
            <person name="Zaccaria P."/>
            <person name="Mewes H.W."/>
            <person name="Mayer K.F."/>
            <person name="Kaul S."/>
            <person name="Town C.D."/>
            <person name="Koo H.L."/>
            <person name="Tallon L.J."/>
            <person name="Jenkins J."/>
            <person name="Rooney T."/>
            <person name="Rizzo M."/>
            <person name="Walts A."/>
            <person name="Utterback T."/>
            <person name="Fujii C.Y."/>
            <person name="Shea T.P."/>
            <person name="Creasy T.H."/>
            <person name="Haas B."/>
            <person name="Maiti R."/>
            <person name="Wu D."/>
            <person name="Peterson J."/>
            <person name="Van Aken S."/>
            <person name="Pai G."/>
            <person name="Militscher J."/>
            <person name="Sellers P."/>
            <person name="Gill J.E."/>
            <person name="Feldblyum T.V."/>
            <person name="Preuss D."/>
            <person name="Lin X."/>
            <person name="Nierman W.C."/>
            <person name="Salzberg S.L."/>
            <person name="White O."/>
            <person name="Venter J.C."/>
            <person name="Fraser C.M."/>
            <person name="Kaneko T."/>
            <person name="Nakamura Y."/>
            <person name="Sato S."/>
            <person name="Kato T."/>
            <person name="Asamizu E."/>
            <person name="Sasamoto S."/>
            <person name="Kimura T."/>
            <person name="Idesawa K."/>
            <person name="Kawashima K."/>
            <person name="Kishida Y."/>
            <person name="Kiyokawa C."/>
            <person name="Kohara M."/>
            <person name="Matsumoto M."/>
            <person name="Matsuno A."/>
            <person name="Muraki A."/>
            <person name="Nakayama S."/>
            <person name="Nakazaki N."/>
            <person name="Shinpo S."/>
            <person name="Takeuchi C."/>
            <person name="Wada T."/>
            <person name="Watanabe A."/>
            <person name="Yamada M."/>
            <person name="Yasuda M."/>
            <person name="Tabata S."/>
        </authorList>
    </citation>
    <scope>NUCLEOTIDE SEQUENCE [LARGE SCALE GENOMIC DNA]</scope>
    <source>
        <strain evidence="3">cv. Columbia</strain>
    </source>
</reference>
<dbReference type="GO" id="GO:0016787">
    <property type="term" value="F:hydrolase activity"/>
    <property type="evidence" value="ECO:0007669"/>
    <property type="project" value="UniProtKB-KW"/>
</dbReference>
<dbReference type="GO" id="GO:0005777">
    <property type="term" value="C:peroxisome"/>
    <property type="evidence" value="ECO:0007669"/>
    <property type="project" value="InterPro"/>
</dbReference>
<dbReference type="EMBL" id="CP002686">
    <property type="protein sequence ID" value="ANM63428.1"/>
    <property type="molecule type" value="Genomic_DNA"/>
</dbReference>
<keyword evidence="2" id="KW-0255">Endonuclease</keyword>
<dbReference type="DNASU" id="824840"/>
<dbReference type="InterPro" id="IPR024768">
    <property type="entry name" value="Marf1"/>
</dbReference>
<protein>
    <submittedName>
        <fullName evidence="2">Endonuclease or glycosyl hydrolase</fullName>
    </submittedName>
</protein>
<dbReference type="ExpressionAtlas" id="A0A1I9LLH0">
    <property type="expression patterns" value="baseline and differential"/>
</dbReference>
<evidence type="ECO:0000313" key="1">
    <source>
        <dbReference type="Araport" id="AT3G56730"/>
    </source>
</evidence>
<dbReference type="Araport" id="AT3G56730"/>
<accession>A0A1I9LLH0</accession>
<dbReference type="GO" id="GO:0004519">
    <property type="term" value="F:endonuclease activity"/>
    <property type="evidence" value="ECO:0007669"/>
    <property type="project" value="UniProtKB-KW"/>
</dbReference>
<name>A0A1I9LLH0_ARATH</name>
<keyword evidence="3" id="KW-1185">Reference proteome</keyword>
<dbReference type="AlphaFoldDB" id="A0A1I9LLH0"/>
<gene>
    <name evidence="1 2" type="ordered locus">At3g56730</name>
</gene>
<reference evidence="3" key="2">
    <citation type="journal article" date="2017" name="Plant J.">
        <title>Araport11: a complete reannotation of the Arabidopsis thaliana reference genome.</title>
        <authorList>
            <person name="Cheng C.Y."/>
            <person name="Krishnakumar V."/>
            <person name="Chan A.P."/>
            <person name="Thibaud-Nissen F."/>
            <person name="Schobel S."/>
            <person name="Town C.D."/>
        </authorList>
    </citation>
    <scope>GENOME REANNOTATION</scope>
    <source>
        <strain evidence="3">cv. Columbia</strain>
    </source>
</reference>
<dbReference type="PANTHER" id="PTHR14379:SF28">
    <property type="entry name" value="EMB|CAB71865.1-RELATED"/>
    <property type="match status" value="1"/>
</dbReference>
<sequence length="159" mass="17715">MYKSNFAVHSRSGFAGGKTFVLWDVEVCPIPDGLGPHDVFSNIKRVLMDNGYRGDVSTTPYTDLTKSNGDRDARLEVYMIDLYSCVVKEDGPLNLMLFVGDISSRSKDFFRVFRLLQSSSSDSSVPLSLTQDGICKALTFGEEVIIRECGERRKVPNSD</sequence>
<keyword evidence="2" id="KW-0540">Nuclease</keyword>
<organism evidence="2 3">
    <name type="scientific">Arabidopsis thaliana</name>
    <name type="common">Mouse-ear cress</name>
    <dbReference type="NCBI Taxonomy" id="3702"/>
    <lineage>
        <taxon>Eukaryota</taxon>
        <taxon>Viridiplantae</taxon>
        <taxon>Streptophyta</taxon>
        <taxon>Embryophyta</taxon>
        <taxon>Tracheophyta</taxon>
        <taxon>Spermatophyta</taxon>
        <taxon>Magnoliopsida</taxon>
        <taxon>eudicotyledons</taxon>
        <taxon>Gunneridae</taxon>
        <taxon>Pentapetalae</taxon>
        <taxon>rosids</taxon>
        <taxon>malvids</taxon>
        <taxon>Brassicales</taxon>
        <taxon>Brassicaceae</taxon>
        <taxon>Camelineae</taxon>
        <taxon>Arabidopsis</taxon>
    </lineage>
</organism>
<dbReference type="TAIR" id="AT3G56730"/>